<dbReference type="PANTHER" id="PTHR11142:SF0">
    <property type="entry name" value="TRNA PSEUDOURIDINE SYNTHASE-LIKE 1"/>
    <property type="match status" value="1"/>
</dbReference>
<dbReference type="GO" id="GO:0160147">
    <property type="term" value="F:tRNA pseudouridine(38-40) synthase activity"/>
    <property type="evidence" value="ECO:0007669"/>
    <property type="project" value="UniProtKB-EC"/>
</dbReference>
<dbReference type="EMBL" id="NNAY01000011">
    <property type="protein sequence ID" value="OXU32036.1"/>
    <property type="molecule type" value="Genomic_DNA"/>
</dbReference>
<dbReference type="STRING" id="543379.A0A232FMS0"/>
<proteinExistence type="inferred from homology"/>
<organism evidence="8 9">
    <name type="scientific">Trichomalopsis sarcophagae</name>
    <dbReference type="NCBI Taxonomy" id="543379"/>
    <lineage>
        <taxon>Eukaryota</taxon>
        <taxon>Metazoa</taxon>
        <taxon>Ecdysozoa</taxon>
        <taxon>Arthropoda</taxon>
        <taxon>Hexapoda</taxon>
        <taxon>Insecta</taxon>
        <taxon>Pterygota</taxon>
        <taxon>Neoptera</taxon>
        <taxon>Endopterygota</taxon>
        <taxon>Hymenoptera</taxon>
        <taxon>Apocrita</taxon>
        <taxon>Proctotrupomorpha</taxon>
        <taxon>Chalcidoidea</taxon>
        <taxon>Pteromalidae</taxon>
        <taxon>Pteromalinae</taxon>
        <taxon>Trichomalopsis</taxon>
    </lineage>
</organism>
<dbReference type="InterPro" id="IPR001406">
    <property type="entry name" value="PsdUridine_synth_TruA"/>
</dbReference>
<keyword evidence="2 6" id="KW-0819">tRNA processing</keyword>
<evidence type="ECO:0000256" key="1">
    <source>
        <dbReference type="ARBA" id="ARBA00009375"/>
    </source>
</evidence>
<comment type="caution">
    <text evidence="8">The sequence shown here is derived from an EMBL/GenBank/DDBJ whole genome shotgun (WGS) entry which is preliminary data.</text>
</comment>
<feature type="binding site" evidence="5">
    <location>
        <position position="125"/>
    </location>
    <ligand>
        <name>substrate</name>
    </ligand>
</feature>
<dbReference type="Pfam" id="PF01416">
    <property type="entry name" value="PseudoU_synth_1"/>
    <property type="match status" value="1"/>
</dbReference>
<name>A0A232FMS0_9HYME</name>
<dbReference type="OrthoDB" id="271910at2759"/>
<dbReference type="EC" id="5.4.99.12" evidence="6"/>
<gene>
    <name evidence="8" type="ORF">TSAR_004334</name>
</gene>
<evidence type="ECO:0000256" key="6">
    <source>
        <dbReference type="RuleBase" id="RU003792"/>
    </source>
</evidence>
<dbReference type="GO" id="GO:0031119">
    <property type="term" value="P:tRNA pseudouridine synthesis"/>
    <property type="evidence" value="ECO:0007669"/>
    <property type="project" value="TreeGrafter"/>
</dbReference>
<evidence type="ECO:0000313" key="8">
    <source>
        <dbReference type="EMBL" id="OXU32036.1"/>
    </source>
</evidence>
<sequence>MSNKSRRYLLKLSYIGTSYRGSQKHVNNAVLDIDSIQGAIEYSMRRFKFSNIPTISLAGRTDAGVHALCTSAHVDLEHSGTLDTENLVGMMNRNLINANHEIRIFSAHEVSKDFHARYSAKSRAYLYRLLIPKDPLDRRFPIAETNRSLFLNMYPQNFDIERLRSGIKLFCGTKDFMTFSARKRDKIPEFEMRRNFVRTLHVTMKEAEPLMSFDPLSKNFDYWHLEFTSRSFLYNQIRRIVGSLIALGSHQVSEEDIQTMLQVPSHHNWNPHVKPAAPRGLYLKNVEYDEEIAREICS</sequence>
<evidence type="ECO:0000256" key="2">
    <source>
        <dbReference type="ARBA" id="ARBA00022694"/>
    </source>
</evidence>
<accession>A0A232FMS0</accession>
<evidence type="ECO:0000259" key="7">
    <source>
        <dbReference type="Pfam" id="PF01416"/>
    </source>
</evidence>
<comment type="similarity">
    <text evidence="1 6">Belongs to the tRNA pseudouridine synthase TruA family.</text>
</comment>
<dbReference type="GO" id="GO:0003723">
    <property type="term" value="F:RNA binding"/>
    <property type="evidence" value="ECO:0007669"/>
    <property type="project" value="InterPro"/>
</dbReference>
<protein>
    <recommendedName>
        <fullName evidence="6">tRNA pseudouridine synthase</fullName>
        <ecNumber evidence="6">5.4.99.12</ecNumber>
    </recommendedName>
</protein>
<dbReference type="AlphaFoldDB" id="A0A232FMS0"/>
<evidence type="ECO:0000256" key="4">
    <source>
        <dbReference type="PIRSR" id="PIRSR001430-1"/>
    </source>
</evidence>
<dbReference type="PIRSF" id="PIRSF001430">
    <property type="entry name" value="tRNA_psdUrid_synth"/>
    <property type="match status" value="1"/>
</dbReference>
<dbReference type="InterPro" id="IPR020094">
    <property type="entry name" value="TruA/RsuA/RluB/E/F_N"/>
</dbReference>
<reference evidence="8 9" key="1">
    <citation type="journal article" date="2017" name="Curr. Biol.">
        <title>The Evolution of Venom by Co-option of Single-Copy Genes.</title>
        <authorList>
            <person name="Martinson E.O."/>
            <person name="Mrinalini"/>
            <person name="Kelkar Y.D."/>
            <person name="Chang C.H."/>
            <person name="Werren J.H."/>
        </authorList>
    </citation>
    <scope>NUCLEOTIDE SEQUENCE [LARGE SCALE GENOMIC DNA]</scope>
    <source>
        <strain evidence="8 9">Alberta</strain>
        <tissue evidence="8">Whole body</tissue>
    </source>
</reference>
<dbReference type="Gene3D" id="3.30.70.660">
    <property type="entry name" value="Pseudouridine synthase I, catalytic domain, C-terminal subdomain"/>
    <property type="match status" value="1"/>
</dbReference>
<feature type="domain" description="Pseudouridine synthase I TruA alpha/beta" evidence="7">
    <location>
        <begin position="167"/>
        <end position="289"/>
    </location>
</feature>
<keyword evidence="9" id="KW-1185">Reference proteome</keyword>
<keyword evidence="3 6" id="KW-0413">Isomerase</keyword>
<evidence type="ECO:0000256" key="5">
    <source>
        <dbReference type="PIRSR" id="PIRSR001430-2"/>
    </source>
</evidence>
<dbReference type="HAMAP" id="MF_00171">
    <property type="entry name" value="TruA"/>
    <property type="match status" value="1"/>
</dbReference>
<feature type="active site" description="Nucleophile" evidence="4">
    <location>
        <position position="62"/>
    </location>
</feature>
<comment type="catalytic activity">
    <reaction evidence="6">
        <text>uridine(38/39/40) in tRNA = pseudouridine(38/39/40) in tRNA</text>
        <dbReference type="Rhea" id="RHEA:22376"/>
        <dbReference type="Rhea" id="RHEA-COMP:10085"/>
        <dbReference type="Rhea" id="RHEA-COMP:10087"/>
        <dbReference type="ChEBI" id="CHEBI:65314"/>
        <dbReference type="ChEBI" id="CHEBI:65315"/>
        <dbReference type="EC" id="5.4.99.12"/>
    </reaction>
</comment>
<dbReference type="InterPro" id="IPR020103">
    <property type="entry name" value="PsdUridine_synth_cat_dom_sf"/>
</dbReference>
<evidence type="ECO:0000313" key="9">
    <source>
        <dbReference type="Proteomes" id="UP000215335"/>
    </source>
</evidence>
<evidence type="ECO:0000256" key="3">
    <source>
        <dbReference type="ARBA" id="ARBA00023235"/>
    </source>
</evidence>
<dbReference type="SUPFAM" id="SSF55120">
    <property type="entry name" value="Pseudouridine synthase"/>
    <property type="match status" value="1"/>
</dbReference>
<dbReference type="CDD" id="cd02570">
    <property type="entry name" value="PseudoU_synth_EcTruA"/>
    <property type="match status" value="1"/>
</dbReference>
<dbReference type="Gene3D" id="3.30.70.580">
    <property type="entry name" value="Pseudouridine synthase I, catalytic domain, N-terminal subdomain"/>
    <property type="match status" value="1"/>
</dbReference>
<dbReference type="InterPro" id="IPR020095">
    <property type="entry name" value="PsdUridine_synth_TruA_C"/>
</dbReference>
<dbReference type="PANTHER" id="PTHR11142">
    <property type="entry name" value="PSEUDOURIDYLATE SYNTHASE"/>
    <property type="match status" value="1"/>
</dbReference>
<dbReference type="Proteomes" id="UP000215335">
    <property type="component" value="Unassembled WGS sequence"/>
</dbReference>
<dbReference type="InterPro" id="IPR020097">
    <property type="entry name" value="PsdUridine_synth_TruA_a/b_dom"/>
</dbReference>